<sequence length="156" mass="18054">MAQLTDKAEISETRKDMPKSKANKDYLPELCSTAQRKHSPPICLEVLAFLFTENDLLRWADENKYLLNSDENTRTSNVRSAIKDELPGPRRTRSFSIVWGPPRQRKAGTCIVVATNISEQDMARARDRERIEQFKKVLGVVEEPRWYTGPFPDYYC</sequence>
<accession>A0A369J4R2</accession>
<reference evidence="2" key="1">
    <citation type="submission" date="2018-04" db="EMBL/GenBank/DDBJ databases">
        <title>Whole genome sequencing of Hypsizygus marmoreus.</title>
        <authorList>
            <person name="Choi I.-G."/>
            <person name="Min B."/>
            <person name="Kim J.-G."/>
            <person name="Kim S."/>
            <person name="Oh Y.-L."/>
            <person name="Kong W.-S."/>
            <person name="Park H."/>
            <person name="Jeong J."/>
            <person name="Song E.-S."/>
        </authorList>
    </citation>
    <scope>NUCLEOTIDE SEQUENCE [LARGE SCALE GENOMIC DNA]</scope>
    <source>
        <strain evidence="2">51987-8</strain>
    </source>
</reference>
<dbReference type="OrthoDB" id="3068288at2759"/>
<keyword evidence="3" id="KW-1185">Reference proteome</keyword>
<proteinExistence type="predicted"/>
<dbReference type="AlphaFoldDB" id="A0A369J4R2"/>
<dbReference type="Proteomes" id="UP000076154">
    <property type="component" value="Unassembled WGS sequence"/>
</dbReference>
<feature type="region of interest" description="Disordered" evidence="1">
    <location>
        <begin position="1"/>
        <end position="23"/>
    </location>
</feature>
<evidence type="ECO:0000313" key="3">
    <source>
        <dbReference type="Proteomes" id="UP000076154"/>
    </source>
</evidence>
<name>A0A369J4R2_HYPMA</name>
<gene>
    <name evidence="2" type="ORF">Hypma_002716</name>
</gene>
<comment type="caution">
    <text evidence="2">The sequence shown here is derived from an EMBL/GenBank/DDBJ whole genome shotgun (WGS) entry which is preliminary data.</text>
</comment>
<organism evidence="2 3">
    <name type="scientific">Hypsizygus marmoreus</name>
    <name type="common">White beech mushroom</name>
    <name type="synonym">Agaricus marmoreus</name>
    <dbReference type="NCBI Taxonomy" id="39966"/>
    <lineage>
        <taxon>Eukaryota</taxon>
        <taxon>Fungi</taxon>
        <taxon>Dikarya</taxon>
        <taxon>Basidiomycota</taxon>
        <taxon>Agaricomycotina</taxon>
        <taxon>Agaricomycetes</taxon>
        <taxon>Agaricomycetidae</taxon>
        <taxon>Agaricales</taxon>
        <taxon>Tricholomatineae</taxon>
        <taxon>Lyophyllaceae</taxon>
        <taxon>Hypsizygus</taxon>
    </lineage>
</organism>
<dbReference type="InParanoid" id="A0A369J4R2"/>
<evidence type="ECO:0000256" key="1">
    <source>
        <dbReference type="SAM" id="MobiDB-lite"/>
    </source>
</evidence>
<evidence type="ECO:0000313" key="2">
    <source>
        <dbReference type="EMBL" id="RDB16392.1"/>
    </source>
</evidence>
<dbReference type="EMBL" id="LUEZ02000124">
    <property type="protein sequence ID" value="RDB16392.1"/>
    <property type="molecule type" value="Genomic_DNA"/>
</dbReference>
<protein>
    <submittedName>
        <fullName evidence="2">Uncharacterized protein</fullName>
    </submittedName>
</protein>